<sequence>MLNALLIQLNELSDDTDKLIELYNHAIPLIEQNIWQDSAIEEKASEYQQLFHELESLIKTNSSTDFRHKFIIAIPVADRPQHLNACLESILNLCQHYNYGGFHNETYTKIHVLISDDSQQTKNINENKKMAIDYTSKGLTVEYFGQHQQKKILANLDKERLINIIGNHDNNHFHHKGASITRNITYLKLQQLHKKNEPTLFYFIDSDQEFQINIQTPETDKNIYAINYFYYLDKLFSNRNISLLTGKVVGDPPVSPAVMASTFLDDLIIFVQRMAKLEPEKYCEFHNPINNISKDAAYHDMADLFGFKGKPEAYEYHCTLDKPHNHSHCFNDFANKLNQFFYGVHTTRKSTYIHQNAFKSISPARTIYTGNYIFKPKNLKYFIPFASLKLRMAGPTLGRIIQAELGDEFVSANLPMLHKRTVDTGKIAEFRPGVAQQDALIDLHGEFKRQFFGDVMLFSMIQLTEKGFPKETLSFAYIENIVRETIVSFQKKYALNQNEIVLKNSQLKTLINNPENWWNKKPTSSFAKLEFVYFINNITFNFGKNAKNYKTIHSKESTASYQQKITRSIMEYRNDVKHWENTLSSNSSL</sequence>
<dbReference type="EMBL" id="UOFF01000175">
    <property type="protein sequence ID" value="VAW56081.1"/>
    <property type="molecule type" value="Genomic_DNA"/>
</dbReference>
<proteinExistence type="predicted"/>
<protein>
    <submittedName>
        <fullName evidence="1">Uncharacterized protein</fullName>
    </submittedName>
</protein>
<reference evidence="1" key="1">
    <citation type="submission" date="2018-06" db="EMBL/GenBank/DDBJ databases">
        <authorList>
            <person name="Zhirakovskaya E."/>
        </authorList>
    </citation>
    <scope>NUCLEOTIDE SEQUENCE</scope>
</reference>
<gene>
    <name evidence="1" type="ORF">MNBD_GAMMA07-1629</name>
</gene>
<evidence type="ECO:0000313" key="1">
    <source>
        <dbReference type="EMBL" id="VAW56081.1"/>
    </source>
</evidence>
<name>A0A3B0WLA0_9ZZZZ</name>
<organism evidence="1">
    <name type="scientific">hydrothermal vent metagenome</name>
    <dbReference type="NCBI Taxonomy" id="652676"/>
    <lineage>
        <taxon>unclassified sequences</taxon>
        <taxon>metagenomes</taxon>
        <taxon>ecological metagenomes</taxon>
    </lineage>
</organism>
<accession>A0A3B0WLA0</accession>
<dbReference type="AlphaFoldDB" id="A0A3B0WLA0"/>